<proteinExistence type="predicted"/>
<keyword evidence="2" id="KW-1185">Reference proteome</keyword>
<organism evidence="1 2">
    <name type="scientific">Callosobruchus maculatus</name>
    <name type="common">Southern cowpea weevil</name>
    <name type="synonym">Pulse bruchid</name>
    <dbReference type="NCBI Taxonomy" id="64391"/>
    <lineage>
        <taxon>Eukaryota</taxon>
        <taxon>Metazoa</taxon>
        <taxon>Ecdysozoa</taxon>
        <taxon>Arthropoda</taxon>
        <taxon>Hexapoda</taxon>
        <taxon>Insecta</taxon>
        <taxon>Pterygota</taxon>
        <taxon>Neoptera</taxon>
        <taxon>Endopterygota</taxon>
        <taxon>Coleoptera</taxon>
        <taxon>Polyphaga</taxon>
        <taxon>Cucujiformia</taxon>
        <taxon>Chrysomeloidea</taxon>
        <taxon>Chrysomelidae</taxon>
        <taxon>Bruchinae</taxon>
        <taxon>Bruchini</taxon>
        <taxon>Callosobruchus</taxon>
    </lineage>
</organism>
<name>A0A653BLF6_CALMS</name>
<sequence>YLKRVNKFKEFKYKINEFITEIKISLVLEFITENQDKFSSCLSHCI</sequence>
<gene>
    <name evidence="1" type="ORF">CALMAC_LOCUS2023</name>
</gene>
<feature type="non-terminal residue" evidence="1">
    <location>
        <position position="1"/>
    </location>
</feature>
<evidence type="ECO:0000313" key="2">
    <source>
        <dbReference type="Proteomes" id="UP000410492"/>
    </source>
</evidence>
<reference evidence="1 2" key="1">
    <citation type="submission" date="2019-01" db="EMBL/GenBank/DDBJ databases">
        <authorList>
            <person name="Sayadi A."/>
        </authorList>
    </citation>
    <scope>NUCLEOTIDE SEQUENCE [LARGE SCALE GENOMIC DNA]</scope>
</reference>
<accession>A0A653BLF6</accession>
<dbReference type="Proteomes" id="UP000410492">
    <property type="component" value="Unassembled WGS sequence"/>
</dbReference>
<dbReference type="EMBL" id="CAACVG010002357">
    <property type="protein sequence ID" value="VEN36392.1"/>
    <property type="molecule type" value="Genomic_DNA"/>
</dbReference>
<protein>
    <submittedName>
        <fullName evidence="1">Uncharacterized protein</fullName>
    </submittedName>
</protein>
<evidence type="ECO:0000313" key="1">
    <source>
        <dbReference type="EMBL" id="VEN36392.1"/>
    </source>
</evidence>
<dbReference type="AlphaFoldDB" id="A0A653BLF6"/>